<organism evidence="1 2">
    <name type="scientific">Leishmania utingensis</name>
    <dbReference type="NCBI Taxonomy" id="653362"/>
    <lineage>
        <taxon>Eukaryota</taxon>
        <taxon>Discoba</taxon>
        <taxon>Euglenozoa</taxon>
        <taxon>Kinetoplastea</taxon>
        <taxon>Metakinetoplastina</taxon>
        <taxon>Trypanosomatida</taxon>
        <taxon>Trypanosomatidae</taxon>
        <taxon>Leishmaniinae</taxon>
        <taxon>Leishmania</taxon>
    </lineage>
</organism>
<accession>A0AAW3AAA0</accession>
<proteinExistence type="predicted"/>
<dbReference type="AlphaFoldDB" id="A0AAW3AAA0"/>
<evidence type="ECO:0000313" key="1">
    <source>
        <dbReference type="EMBL" id="KAL0500861.1"/>
    </source>
</evidence>
<evidence type="ECO:0000313" key="2">
    <source>
        <dbReference type="Proteomes" id="UP001482455"/>
    </source>
</evidence>
<name>A0AAW3AAA0_9TRYP</name>
<reference evidence="1 2" key="1">
    <citation type="submission" date="2024-02" db="EMBL/GenBank/DDBJ databases">
        <title>FIRST GENOME SEQUENCES OF Leishmania (Viannia) shawi, Leishmania (Viannia) lindenbergi AND Leishmania (Viannia) utingensis.</title>
        <authorList>
            <person name="Resadore F."/>
            <person name="Custodio M.G.F."/>
            <person name="Boite M.C."/>
            <person name="Cupolillo E."/>
            <person name="Ferreira G.E.M."/>
        </authorList>
    </citation>
    <scope>NUCLEOTIDE SEQUENCE [LARGE SCALE GENOMIC DNA]</scope>
    <source>
        <strain evidence="1 2">ITUB/BR/1977/M4964</strain>
    </source>
</reference>
<gene>
    <name evidence="1" type="ORF">Q4I30_005765</name>
</gene>
<keyword evidence="2" id="KW-1185">Reference proteome</keyword>
<dbReference type="SUPFAM" id="SSF81301">
    <property type="entry name" value="Nucleotidyltransferase"/>
    <property type="match status" value="1"/>
</dbReference>
<comment type="caution">
    <text evidence="1">The sequence shown here is derived from an EMBL/GenBank/DDBJ whole genome shotgun (WGS) entry which is preliminary data.</text>
</comment>
<dbReference type="EMBL" id="JBAMZL010000031">
    <property type="protein sequence ID" value="KAL0500861.1"/>
    <property type="molecule type" value="Genomic_DNA"/>
</dbReference>
<sequence length="106" mass="11285">MMQRAAEATLVGEAFSQFNFTVDAAASNALRRATDAFSMESTDEVVGLVRQLLEKLLQTESSAAAAWTQVYVFGSSGLGAAITGSDIDLYGERFPPSLGFFFSVCA</sequence>
<dbReference type="Proteomes" id="UP001482455">
    <property type="component" value="Unassembled WGS sequence"/>
</dbReference>
<protein>
    <submittedName>
        <fullName evidence="1">Uncharacterized protein</fullName>
    </submittedName>
</protein>
<dbReference type="InterPro" id="IPR043519">
    <property type="entry name" value="NT_sf"/>
</dbReference>